<evidence type="ECO:0000256" key="1">
    <source>
        <dbReference type="SAM" id="Phobius"/>
    </source>
</evidence>
<feature type="transmembrane region" description="Helical" evidence="1">
    <location>
        <begin position="399"/>
        <end position="419"/>
    </location>
</feature>
<feature type="transmembrane region" description="Helical" evidence="1">
    <location>
        <begin position="195"/>
        <end position="212"/>
    </location>
</feature>
<reference evidence="2" key="1">
    <citation type="submission" date="2020-07" db="EMBL/GenBank/DDBJ databases">
        <title>Huge and variable diversity of episymbiotic CPR bacteria and DPANN archaea in groundwater ecosystems.</title>
        <authorList>
            <person name="He C.Y."/>
            <person name="Keren R."/>
            <person name="Whittaker M."/>
            <person name="Farag I.F."/>
            <person name="Doudna J."/>
            <person name="Cate J.H.D."/>
            <person name="Banfield J.F."/>
        </authorList>
    </citation>
    <scope>NUCLEOTIDE SEQUENCE</scope>
    <source>
        <strain evidence="2">NC_groundwater_1813_Pr3_B-0.1um_71_17</strain>
    </source>
</reference>
<dbReference type="Proteomes" id="UP000696931">
    <property type="component" value="Unassembled WGS sequence"/>
</dbReference>
<organism evidence="2 3">
    <name type="scientific">Eiseniibacteriota bacterium</name>
    <dbReference type="NCBI Taxonomy" id="2212470"/>
    <lineage>
        <taxon>Bacteria</taxon>
        <taxon>Candidatus Eiseniibacteriota</taxon>
    </lineage>
</organism>
<evidence type="ECO:0000313" key="2">
    <source>
        <dbReference type="EMBL" id="MBI5169286.1"/>
    </source>
</evidence>
<feature type="transmembrane region" description="Helical" evidence="1">
    <location>
        <begin position="156"/>
        <end position="175"/>
    </location>
</feature>
<keyword evidence="1" id="KW-0812">Transmembrane</keyword>
<accession>A0A933W8S1</accession>
<dbReference type="Gene3D" id="1.25.40.10">
    <property type="entry name" value="Tetratricopeptide repeat domain"/>
    <property type="match status" value="1"/>
</dbReference>
<keyword evidence="1" id="KW-0472">Membrane</keyword>
<dbReference type="InterPro" id="IPR011990">
    <property type="entry name" value="TPR-like_helical_dom_sf"/>
</dbReference>
<feature type="transmembrane region" description="Helical" evidence="1">
    <location>
        <begin position="54"/>
        <end position="71"/>
    </location>
</feature>
<feature type="transmembrane region" description="Helical" evidence="1">
    <location>
        <begin position="342"/>
        <end position="360"/>
    </location>
</feature>
<dbReference type="PROSITE" id="PS51257">
    <property type="entry name" value="PROKAR_LIPOPROTEIN"/>
    <property type="match status" value="1"/>
</dbReference>
<gene>
    <name evidence="2" type="ORF">HZA61_07345</name>
</gene>
<keyword evidence="1" id="KW-1133">Transmembrane helix</keyword>
<name>A0A933W8S1_UNCEI</name>
<feature type="transmembrane region" description="Helical" evidence="1">
    <location>
        <begin position="243"/>
        <end position="275"/>
    </location>
</feature>
<feature type="transmembrane region" description="Helical" evidence="1">
    <location>
        <begin position="287"/>
        <end position="305"/>
    </location>
</feature>
<dbReference type="EMBL" id="JACRIW010000048">
    <property type="protein sequence ID" value="MBI5169286.1"/>
    <property type="molecule type" value="Genomic_DNA"/>
</dbReference>
<sequence>MSAPRTGPQEGSAVVLTAGVLACAAIAVVAAPAAPAGAAWGLDAARFLPAPTRAMLVLLALGTPMLLLAPVGRRLRLPAPAATAVFVACFTVLAWCFRVGHVFLGDGIPITSTLPDTAALHPREPLSSWLLHRAWSALGPYFADPGRARELVVQDVVAVVSVAAGALYAAAAAGIARELARSFPGETPGDDRATVALATVTLAAPGAALVFFGYVEHYAWPAACSALFVWTALRALAGKGPLFAPLACLALAFALHFSSLVLLPMAVVTTVASFTVRERRGAALRDVALVLAAVATAAVALRLGADYDLAHHVRELAKSNRADLAYLSSRAHVRDFTNEHALLGPLGLFLALPLLVPFALEGRVRASLRAFVGTGVVTLGAATWFTPDMPLGYARDWDVFAAVGVTLAALALAMLFALVRADRARHGLLAAACAVTLLHTLPWVAVNHSIGASAARFATLPLGLGRTESTLAWWHMQRGDHASARMWIERSLRANPGNIRAVDLYGRIALLEGQPAIAVRAYRAGIALRPERPEYRLQLAFALHAAGREPEALAVLDTLERTHPDEPALWLQRAMGRHALGDEAGARTSLERALALNPALAATARSVLPSLMEGR</sequence>
<feature type="transmembrane region" description="Helical" evidence="1">
    <location>
        <begin position="367"/>
        <end position="387"/>
    </location>
</feature>
<evidence type="ECO:0000313" key="3">
    <source>
        <dbReference type="Proteomes" id="UP000696931"/>
    </source>
</evidence>
<feature type="transmembrane region" description="Helical" evidence="1">
    <location>
        <begin position="12"/>
        <end position="42"/>
    </location>
</feature>
<protein>
    <submittedName>
        <fullName evidence="2">Tetratricopeptide repeat protein</fullName>
    </submittedName>
</protein>
<dbReference type="Pfam" id="PF14559">
    <property type="entry name" value="TPR_19"/>
    <property type="match status" value="1"/>
</dbReference>
<dbReference type="SUPFAM" id="SSF48452">
    <property type="entry name" value="TPR-like"/>
    <property type="match status" value="1"/>
</dbReference>
<proteinExistence type="predicted"/>
<feature type="transmembrane region" description="Helical" evidence="1">
    <location>
        <begin position="426"/>
        <end position="446"/>
    </location>
</feature>
<feature type="transmembrane region" description="Helical" evidence="1">
    <location>
        <begin position="77"/>
        <end position="97"/>
    </location>
</feature>
<dbReference type="AlphaFoldDB" id="A0A933W8S1"/>
<comment type="caution">
    <text evidence="2">The sequence shown here is derived from an EMBL/GenBank/DDBJ whole genome shotgun (WGS) entry which is preliminary data.</text>
</comment>